<gene>
    <name evidence="1" type="ORF">IPZ78_02960</name>
</gene>
<comment type="caution">
    <text evidence="1">The sequence shown here is derived from an EMBL/GenBank/DDBJ whole genome shotgun (WGS) entry which is preliminary data.</text>
</comment>
<accession>A0ABS7Z3F0</accession>
<keyword evidence="2" id="KW-1185">Reference proteome</keyword>
<proteinExistence type="predicted"/>
<dbReference type="Proteomes" id="UP001165302">
    <property type="component" value="Unassembled WGS sequence"/>
</dbReference>
<organism evidence="1 2">
    <name type="scientific">Sphingobacterium bovistauri</name>
    <dbReference type="NCBI Taxonomy" id="2781959"/>
    <lineage>
        <taxon>Bacteria</taxon>
        <taxon>Pseudomonadati</taxon>
        <taxon>Bacteroidota</taxon>
        <taxon>Sphingobacteriia</taxon>
        <taxon>Sphingobacteriales</taxon>
        <taxon>Sphingobacteriaceae</taxon>
        <taxon>Sphingobacterium</taxon>
    </lineage>
</organism>
<evidence type="ECO:0000313" key="2">
    <source>
        <dbReference type="Proteomes" id="UP001165302"/>
    </source>
</evidence>
<reference evidence="1" key="1">
    <citation type="submission" date="2020-10" db="EMBL/GenBank/DDBJ databases">
        <authorList>
            <person name="Lu T."/>
            <person name="Wang Q."/>
            <person name="Han X."/>
        </authorList>
    </citation>
    <scope>NUCLEOTIDE SEQUENCE</scope>
    <source>
        <strain evidence="1">WQ 366</strain>
    </source>
</reference>
<name>A0ABS7Z3F0_9SPHI</name>
<sequence>MIKLNVVSRIADDKDFFNFYLEALSLVKKKFGHCIGIYFIGEIYCTEVFNKIVTRANELSIRDLVSFSNKSIPINELPSSYNDVYLNISIGDFIGYSSIECLYYGLKTIFYNGDSLVSSNSKYRCFCNTIEELAFLLNDIQSSSMVMQNLIEENRQLLQYYFISDTDKKELLKLLI</sequence>
<dbReference type="RefSeq" id="WP_225551444.1">
    <property type="nucleotide sequence ID" value="NZ_JADEYP010000003.1"/>
</dbReference>
<dbReference type="EMBL" id="JADEYP010000003">
    <property type="protein sequence ID" value="MCA5004112.1"/>
    <property type="molecule type" value="Genomic_DNA"/>
</dbReference>
<protein>
    <submittedName>
        <fullName evidence="1">Uncharacterized protein</fullName>
    </submittedName>
</protein>
<evidence type="ECO:0000313" key="1">
    <source>
        <dbReference type="EMBL" id="MCA5004112.1"/>
    </source>
</evidence>